<evidence type="ECO:0000256" key="4">
    <source>
        <dbReference type="ARBA" id="ARBA00022553"/>
    </source>
</evidence>
<organism evidence="10 11">
    <name type="scientific">Cercopithifilaria johnstoni</name>
    <dbReference type="NCBI Taxonomy" id="2874296"/>
    <lineage>
        <taxon>Eukaryota</taxon>
        <taxon>Metazoa</taxon>
        <taxon>Ecdysozoa</taxon>
        <taxon>Nematoda</taxon>
        <taxon>Chromadorea</taxon>
        <taxon>Rhabditida</taxon>
        <taxon>Spirurina</taxon>
        <taxon>Spiruromorpha</taxon>
        <taxon>Filarioidea</taxon>
        <taxon>Onchocercidae</taxon>
        <taxon>Cercopithifilaria</taxon>
    </lineage>
</organism>
<comment type="caution">
    <text evidence="10">The sequence shown here is derived from an EMBL/GenBank/DDBJ whole genome shotgun (WGS) entry which is preliminary data.</text>
</comment>
<evidence type="ECO:0000256" key="1">
    <source>
        <dbReference type="ARBA" id="ARBA00004245"/>
    </source>
</evidence>
<dbReference type="Proteomes" id="UP000746747">
    <property type="component" value="Unassembled WGS sequence"/>
</dbReference>
<evidence type="ECO:0000259" key="8">
    <source>
        <dbReference type="PROSITE" id="PS50002"/>
    </source>
</evidence>
<keyword evidence="3" id="KW-0963">Cytoplasm</keyword>
<reference evidence="10" key="1">
    <citation type="submission" date="2021-09" db="EMBL/GenBank/DDBJ databases">
        <authorList>
            <consortium name="Pathogen Informatics"/>
        </authorList>
    </citation>
    <scope>NUCLEOTIDE SEQUENCE</scope>
</reference>
<feature type="domain" description="SH3" evidence="8">
    <location>
        <begin position="481"/>
        <end position="556"/>
    </location>
</feature>
<keyword evidence="2 6" id="KW-0728">SH3 domain</keyword>
<dbReference type="AlphaFoldDB" id="A0A8J2MK13"/>
<gene>
    <name evidence="10" type="ORF">CJOHNSTONI_LOCUS2159</name>
</gene>
<dbReference type="InterPro" id="IPR001060">
    <property type="entry name" value="FCH_dom"/>
</dbReference>
<dbReference type="GO" id="GO:0005737">
    <property type="term" value="C:cytoplasm"/>
    <property type="evidence" value="ECO:0007669"/>
    <property type="project" value="TreeGrafter"/>
</dbReference>
<dbReference type="PANTHER" id="PTHR23065">
    <property type="entry name" value="PROLINE-SERINE-THREONINE PHOSPHATASE INTERACTING PROTEIN 1"/>
    <property type="match status" value="1"/>
</dbReference>
<dbReference type="Pfam" id="PF00611">
    <property type="entry name" value="FCH"/>
    <property type="match status" value="1"/>
</dbReference>
<evidence type="ECO:0008006" key="12">
    <source>
        <dbReference type="Google" id="ProtNLM"/>
    </source>
</evidence>
<evidence type="ECO:0000256" key="2">
    <source>
        <dbReference type="ARBA" id="ARBA00022443"/>
    </source>
</evidence>
<dbReference type="Gene3D" id="2.30.30.40">
    <property type="entry name" value="SH3 Domains"/>
    <property type="match status" value="1"/>
</dbReference>
<evidence type="ECO:0000313" key="10">
    <source>
        <dbReference type="EMBL" id="CAG9531784.1"/>
    </source>
</evidence>
<dbReference type="PROSITE" id="PS50002">
    <property type="entry name" value="SH3"/>
    <property type="match status" value="1"/>
</dbReference>
<keyword evidence="11" id="KW-1185">Reference proteome</keyword>
<dbReference type="EMBL" id="CAKAEH010000744">
    <property type="protein sequence ID" value="CAG9531784.1"/>
    <property type="molecule type" value="Genomic_DNA"/>
</dbReference>
<dbReference type="SUPFAM" id="SSF103657">
    <property type="entry name" value="BAR/IMD domain-like"/>
    <property type="match status" value="1"/>
</dbReference>
<evidence type="ECO:0000259" key="9">
    <source>
        <dbReference type="PROSITE" id="PS51741"/>
    </source>
</evidence>
<keyword evidence="7" id="KW-0175">Coiled coil</keyword>
<comment type="subcellular location">
    <subcellularLocation>
        <location evidence="1">Cytoplasm</location>
        <location evidence="1">Cytoskeleton</location>
    </subcellularLocation>
</comment>
<dbReference type="CDD" id="cd00174">
    <property type="entry name" value="SH3"/>
    <property type="match status" value="1"/>
</dbReference>
<dbReference type="GO" id="GO:0005886">
    <property type="term" value="C:plasma membrane"/>
    <property type="evidence" value="ECO:0007669"/>
    <property type="project" value="TreeGrafter"/>
</dbReference>
<dbReference type="Gene3D" id="1.20.1270.60">
    <property type="entry name" value="Arfaptin homology (AH) domain/BAR domain"/>
    <property type="match status" value="1"/>
</dbReference>
<dbReference type="SUPFAM" id="SSF50044">
    <property type="entry name" value="SH3-domain"/>
    <property type="match status" value="1"/>
</dbReference>
<dbReference type="SMART" id="SM00055">
    <property type="entry name" value="FCH"/>
    <property type="match status" value="1"/>
</dbReference>
<dbReference type="GO" id="GO:0043226">
    <property type="term" value="C:organelle"/>
    <property type="evidence" value="ECO:0007669"/>
    <property type="project" value="UniProtKB-ARBA"/>
</dbReference>
<evidence type="ECO:0000313" key="11">
    <source>
        <dbReference type="Proteomes" id="UP000746747"/>
    </source>
</evidence>
<keyword evidence="4" id="KW-0597">Phosphoprotein</keyword>
<dbReference type="InterPro" id="IPR001452">
    <property type="entry name" value="SH3_domain"/>
</dbReference>
<dbReference type="SMART" id="SM00326">
    <property type="entry name" value="SH3"/>
    <property type="match status" value="1"/>
</dbReference>
<evidence type="ECO:0000256" key="3">
    <source>
        <dbReference type="ARBA" id="ARBA00022490"/>
    </source>
</evidence>
<protein>
    <recommendedName>
        <fullName evidence="12">SH3 domain-containing protein</fullName>
    </recommendedName>
</protein>
<dbReference type="Pfam" id="PF00018">
    <property type="entry name" value="SH3_1"/>
    <property type="match status" value="1"/>
</dbReference>
<dbReference type="InterPro" id="IPR027267">
    <property type="entry name" value="AH/BAR_dom_sf"/>
</dbReference>
<dbReference type="OrthoDB" id="73680at2759"/>
<dbReference type="InterPro" id="IPR036028">
    <property type="entry name" value="SH3-like_dom_sf"/>
</dbReference>
<evidence type="ECO:0000256" key="7">
    <source>
        <dbReference type="PROSITE-ProRule" id="PRU01077"/>
    </source>
</evidence>
<keyword evidence="5" id="KW-0206">Cytoskeleton</keyword>
<proteinExistence type="predicted"/>
<dbReference type="PROSITE" id="PS51741">
    <property type="entry name" value="F_BAR"/>
    <property type="match status" value="1"/>
</dbReference>
<dbReference type="PANTHER" id="PTHR23065:SF7">
    <property type="entry name" value="NOSTRIN, ISOFORM H"/>
    <property type="match status" value="1"/>
</dbReference>
<name>A0A8J2MK13_9BILA</name>
<dbReference type="InterPro" id="IPR031160">
    <property type="entry name" value="F_BAR_dom"/>
</dbReference>
<feature type="domain" description="F-BAR" evidence="9">
    <location>
        <begin position="36"/>
        <end position="290"/>
    </location>
</feature>
<accession>A0A8J2MK13</accession>
<evidence type="ECO:0000256" key="6">
    <source>
        <dbReference type="PROSITE-ProRule" id="PRU00192"/>
    </source>
</evidence>
<sequence>MHSRMSRLRRSLSRGSLFNGLSKSQLSLVDLPTLHQQSMLTGKFSTPAAFPQLRQLVHTNNEILREIISIFDERASLDFAYSKTMQKLSARLHKVSAKSPGIIDRAWNYVADQFDAQASIHSNLGSAITDDIVQPLRAIFNSQQKTIRATEQLANREMRFLTSKRDELSKIKRLLYSSNRDLEKVEQLIDNDHMSNIKLSVRKRKLLEQVTKQEQAYIEETIATERQRRVTDGVLRKGVEYLEVVEKQRLAHCQTALGRFQRKISQLGPNLNMMFERCMNALNDAINAEPNDQISMLTPASSTIHTIYLCDFHAENFAEIIGGQRRRWTLERINAVLNEYLKRSQVVETNSILLSSANISNFSYVEFLEYLIYKINEALKSIDGAQNREYHRLARFQQKLKDKMGLVQTVLTIPLDEFENGEKPSAPSLPTTSSLEDEIEPIVSDTREPLEQYAAPRSIIYDELQHMQNTSSSTCTSNSETIKRIYRVLYDFTAKTHDELDVHAGDCVLVEGKIGNDWMIGQIISNNQMIDINDTVKSKINKIGRFPASYVASANNN</sequence>
<evidence type="ECO:0000256" key="5">
    <source>
        <dbReference type="ARBA" id="ARBA00023212"/>
    </source>
</evidence>